<organism evidence="1">
    <name type="scientific">Mimivirus LCMiAC02</name>
    <dbReference type="NCBI Taxonomy" id="2506609"/>
    <lineage>
        <taxon>Viruses</taxon>
        <taxon>Varidnaviria</taxon>
        <taxon>Bamfordvirae</taxon>
        <taxon>Nucleocytoviricota</taxon>
        <taxon>Megaviricetes</taxon>
        <taxon>Imitervirales</taxon>
        <taxon>Mimiviridae</taxon>
        <taxon>Klosneuvirinae</taxon>
    </lineage>
</organism>
<accession>A0A4P6VQU2</accession>
<reference evidence="1" key="1">
    <citation type="journal article" date="2019" name="MBio">
        <title>Virus Genomes from Deep Sea Sediments Expand the Ocean Megavirome and Support Independent Origins of Viral Gigantism.</title>
        <authorList>
            <person name="Backstrom D."/>
            <person name="Yutin N."/>
            <person name="Jorgensen S.L."/>
            <person name="Dharamshi J."/>
            <person name="Homa F."/>
            <person name="Zaremba-Niedwiedzka K."/>
            <person name="Spang A."/>
            <person name="Wolf Y.I."/>
            <person name="Koonin E.V."/>
            <person name="Ettema T.J."/>
        </authorList>
    </citation>
    <scope>NUCLEOTIDE SEQUENCE</scope>
</reference>
<dbReference type="InterPro" id="IPR036671">
    <property type="entry name" value="DPH_MB_sf"/>
</dbReference>
<evidence type="ECO:0000313" key="1">
    <source>
        <dbReference type="EMBL" id="QBK89425.1"/>
    </source>
</evidence>
<proteinExistence type="predicted"/>
<protein>
    <submittedName>
        <fullName evidence="1">Uncharacterized protein</fullName>
    </submittedName>
</protein>
<dbReference type="SUPFAM" id="SSF144217">
    <property type="entry name" value="CSL zinc finger"/>
    <property type="match status" value="1"/>
</dbReference>
<gene>
    <name evidence="1" type="ORF">LCMiAC02_05200</name>
</gene>
<dbReference type="EMBL" id="MK500421">
    <property type="protein sequence ID" value="QBK89425.1"/>
    <property type="molecule type" value="Genomic_DNA"/>
</dbReference>
<name>A0A4P6VQU2_9VIRU</name>
<sequence length="124" mass="15034">MAMIDFYRIIIKKVIHLFILYKYRMNSCEERIVMEYYVKLTDFQDKSNGTWTTICGCKDRIIIRVDDLRIKKDFFICDTCGARFYVSYEGFNTDEAIKKYENYEIFYESEEEYSESEDENSESK</sequence>
<dbReference type="Gene3D" id="3.10.660.10">
    <property type="entry name" value="DPH Zinc finger"/>
    <property type="match status" value="1"/>
</dbReference>